<dbReference type="SUPFAM" id="SSF56655">
    <property type="entry name" value="Carbohydrate phosphatase"/>
    <property type="match status" value="1"/>
</dbReference>
<feature type="binding site" evidence="4">
    <location>
        <position position="86"/>
    </location>
    <ligand>
        <name>Mg(2+)</name>
        <dbReference type="ChEBI" id="CHEBI:18420"/>
        <label>1</label>
        <note>catalytic</note>
    </ligand>
</feature>
<dbReference type="InterPro" id="IPR000760">
    <property type="entry name" value="Inositol_monophosphatase-like"/>
</dbReference>
<dbReference type="RefSeq" id="WP_159965632.1">
    <property type="nucleotide sequence ID" value="NZ_APKE01000025.1"/>
</dbReference>
<dbReference type="GO" id="GO:0046854">
    <property type="term" value="P:phosphatidylinositol phosphate biosynthetic process"/>
    <property type="evidence" value="ECO:0007669"/>
    <property type="project" value="InterPro"/>
</dbReference>
<comment type="caution">
    <text evidence="5">The sequence shown here is derived from an EMBL/GenBank/DDBJ whole genome shotgun (WGS) entry which is preliminary data.</text>
</comment>
<comment type="similarity">
    <text evidence="1">Belongs to the inositol monophosphatase superfamily.</text>
</comment>
<organism evidence="5 6">
    <name type="scientific">Profundibacterium mesophilum KAUST100406-0324</name>
    <dbReference type="NCBI Taxonomy" id="1037889"/>
    <lineage>
        <taxon>Bacteria</taxon>
        <taxon>Pseudomonadati</taxon>
        <taxon>Pseudomonadota</taxon>
        <taxon>Alphaproteobacteria</taxon>
        <taxon>Rhodobacterales</taxon>
        <taxon>Roseobacteraceae</taxon>
        <taxon>Profundibacterium</taxon>
    </lineage>
</organism>
<feature type="binding site" evidence="4">
    <location>
        <position position="84"/>
    </location>
    <ligand>
        <name>Mg(2+)</name>
        <dbReference type="ChEBI" id="CHEBI:18420"/>
        <label>1</label>
        <note>catalytic</note>
    </ligand>
</feature>
<evidence type="ECO:0000313" key="5">
    <source>
        <dbReference type="EMBL" id="KAF0675478.1"/>
    </source>
</evidence>
<gene>
    <name evidence="5" type="ORF">PMES_02108</name>
</gene>
<protein>
    <submittedName>
        <fullName evidence="5">Myo-inositol-1-monophosphatase</fullName>
        <ecNumber evidence="5">3.1.3.25</ecNumber>
    </submittedName>
</protein>
<dbReference type="PANTHER" id="PTHR20854:SF4">
    <property type="entry name" value="INOSITOL-1-MONOPHOSPHATASE-RELATED"/>
    <property type="match status" value="1"/>
</dbReference>
<keyword evidence="3 4" id="KW-0460">Magnesium</keyword>
<evidence type="ECO:0000256" key="1">
    <source>
        <dbReference type="ARBA" id="ARBA00009759"/>
    </source>
</evidence>
<sequence>MPATDLPLLIDAVLAAAEIARKHWRSDPQVWGKADKSPVSEADLAVDTHLRKTLIGARPSYGWLSEESADSAERLAAEHCFILDPIDGTRAFVAGQTEWCHSLAVCEGGQITAAVIYLPIEDKLYSAARGQGAMLNGRPIGVSEAGDPHAARILASGPTLSSRSWRGAVPGIDRDYCPPMAYRLALVAEGRYDAMVTLRPAWEWDVAAGALIVAEAGGLVTDRHGAPQRFNSPGRRTDGMLAAPWSLHERLRGELA</sequence>
<comment type="cofactor">
    <cofactor evidence="4">
        <name>Mg(2+)</name>
        <dbReference type="ChEBI" id="CHEBI:18420"/>
    </cofactor>
</comment>
<feature type="binding site" evidence="4">
    <location>
        <position position="66"/>
    </location>
    <ligand>
        <name>Mg(2+)</name>
        <dbReference type="ChEBI" id="CHEBI:18420"/>
        <label>1</label>
        <note>catalytic</note>
    </ligand>
</feature>
<dbReference type="GO" id="GO:0046872">
    <property type="term" value="F:metal ion binding"/>
    <property type="evidence" value="ECO:0007669"/>
    <property type="project" value="UniProtKB-KW"/>
</dbReference>
<dbReference type="AlphaFoldDB" id="A0A921TCB1"/>
<dbReference type="CDD" id="cd01638">
    <property type="entry name" value="CysQ"/>
    <property type="match status" value="1"/>
</dbReference>
<dbReference type="GO" id="GO:0007165">
    <property type="term" value="P:signal transduction"/>
    <property type="evidence" value="ECO:0007669"/>
    <property type="project" value="TreeGrafter"/>
</dbReference>
<keyword evidence="6" id="KW-1185">Reference proteome</keyword>
<dbReference type="PRINTS" id="PR00377">
    <property type="entry name" value="IMPHPHTASES"/>
</dbReference>
<dbReference type="Proteomes" id="UP000698242">
    <property type="component" value="Unassembled WGS sequence"/>
</dbReference>
<dbReference type="OrthoDB" id="9785695at2"/>
<dbReference type="EMBL" id="APKE01000025">
    <property type="protein sequence ID" value="KAF0675478.1"/>
    <property type="molecule type" value="Genomic_DNA"/>
</dbReference>
<keyword evidence="5" id="KW-0378">Hydrolase</keyword>
<dbReference type="PROSITE" id="PS00630">
    <property type="entry name" value="IMP_2"/>
    <property type="match status" value="1"/>
</dbReference>
<name>A0A921TCB1_9RHOB</name>
<proteinExistence type="inferred from homology"/>
<accession>A0A921TCB1</accession>
<evidence type="ECO:0000313" key="6">
    <source>
        <dbReference type="Proteomes" id="UP000698242"/>
    </source>
</evidence>
<dbReference type="Gene3D" id="3.30.540.10">
    <property type="entry name" value="Fructose-1,6-Bisphosphatase, subunit A, domain 1"/>
    <property type="match status" value="1"/>
</dbReference>
<dbReference type="Gene3D" id="3.40.190.80">
    <property type="match status" value="1"/>
</dbReference>
<reference evidence="5" key="1">
    <citation type="submission" date="2013-03" db="EMBL/GenBank/DDBJ databases">
        <title>Genome Sequence of the Profundibacterium mesophilum strain KAUST100406-0324T from Red Sea, a novel genus in the family Rhodobacteraceae.</title>
        <authorList>
            <person name="Essack M."/>
            <person name="Alam I."/>
            <person name="Lafi F."/>
            <person name="Alawi W."/>
            <person name="Kamanu F."/>
            <person name="Al-Suwailem A."/>
            <person name="Lee O.O."/>
            <person name="Xu Y."/>
            <person name="Bajic V."/>
            <person name="Qian P.-Y."/>
            <person name="Archer J."/>
        </authorList>
    </citation>
    <scope>NUCLEOTIDE SEQUENCE</scope>
    <source>
        <strain evidence="5">KAUST100406-0324</strain>
    </source>
</reference>
<dbReference type="GO" id="GO:0008934">
    <property type="term" value="F:inositol monophosphate 1-phosphatase activity"/>
    <property type="evidence" value="ECO:0007669"/>
    <property type="project" value="TreeGrafter"/>
</dbReference>
<dbReference type="Pfam" id="PF00459">
    <property type="entry name" value="Inositol_P"/>
    <property type="match status" value="1"/>
</dbReference>
<dbReference type="PANTHER" id="PTHR20854">
    <property type="entry name" value="INOSITOL MONOPHOSPHATASE"/>
    <property type="match status" value="1"/>
</dbReference>
<evidence type="ECO:0000256" key="2">
    <source>
        <dbReference type="ARBA" id="ARBA00022723"/>
    </source>
</evidence>
<dbReference type="InterPro" id="IPR020550">
    <property type="entry name" value="Inositol_monophosphatase_CS"/>
</dbReference>
<evidence type="ECO:0000256" key="4">
    <source>
        <dbReference type="PIRSR" id="PIRSR600760-2"/>
    </source>
</evidence>
<evidence type="ECO:0000256" key="3">
    <source>
        <dbReference type="ARBA" id="ARBA00022842"/>
    </source>
</evidence>
<dbReference type="EC" id="3.1.3.25" evidence="5"/>
<dbReference type="GO" id="GO:0006020">
    <property type="term" value="P:inositol metabolic process"/>
    <property type="evidence" value="ECO:0007669"/>
    <property type="project" value="TreeGrafter"/>
</dbReference>
<feature type="binding site" evidence="4">
    <location>
        <position position="87"/>
    </location>
    <ligand>
        <name>Mg(2+)</name>
        <dbReference type="ChEBI" id="CHEBI:18420"/>
        <label>1</label>
        <note>catalytic</note>
    </ligand>
</feature>
<feature type="binding site" evidence="4">
    <location>
        <position position="205"/>
    </location>
    <ligand>
        <name>Mg(2+)</name>
        <dbReference type="ChEBI" id="CHEBI:18420"/>
        <label>1</label>
        <note>catalytic</note>
    </ligand>
</feature>
<keyword evidence="2 4" id="KW-0479">Metal-binding</keyword>